<dbReference type="SMART" id="SM00387">
    <property type="entry name" value="HATPase_c"/>
    <property type="match status" value="1"/>
</dbReference>
<sequence length="923" mass="104130">MKFVLIINGLIFLSQSKIGLIPMNNFFAWQTDYIYFLYGGAFVALAAVSYVLMKNKSLVFVWKPKWKKTEEGLRRYQGHLEEMVKERTTELSEMNKRLQQEIAERRTAEEELRRHREHLSELVREQTSGLTAANKRLNHLNEALKNSEERFRSLFNLASDCILLMDAGSDQLLISDCNVAACVMNGYTRDELIGMPIAALSDEESRKKVPDLAGQIISGKACTFEVGHLRKDGSVFPVEVSAQLIHLSGRPYILAIDRDITRRKLAETMVRDSEQRYKNLVELTTDIIYISDENGNRSFMNEAAIEVLGYQKEEVIGKPFINLVHPDDRERTLQKWLEIKEKGIDVFNFENRYITKKGKAIDLLHNVKVVRNENGEIIGTQGIARDITQRKKTEENLALFSKAVEETMDGVLITDLNGYIVYSNRSIKEIYGYSAEELFGRHVNETNVDSFFAGEEIIPSIRKSGRWNGELVIRHKDGMEFPVWLTASVIKDNMGNPLAMVVVVRDITERRQAEEELKRHRENLLEMVEEKTSELKTAVQLLTSEINFRKMTEDTLKDSEAKYRNLSLEFHTLLDAIPDTLILLSRDLKVMWANRAVASVIGTESSDMVGRHCFEVWHGRFEPCEDCVALKSFSSGKNESFQHRTSSGKLFDSRAFPIRGEDGLVSSVIIVLTDITEKTALQAEAMRASHLASLGELAAGVAHEINNPINGIINYAQILTNKTAAGSKENEISQRIIKEGDRVAGIVRGLLSFARERREEKGPVPARRIIDDTITLTGAQIRKDGIELLVDIPDNLYEIVANPQQIQQVFLNVISNARYALNRKYPGTHPNKKLEISCSNVMIDDLNYVRVAFCDMGTGIPPDILDKVLHPFFSTKPSGLGTGLGLSISHGIIRSHGGKLRLESTDGAYTKVTIDLPAMESYG</sequence>
<dbReference type="SMART" id="SM00091">
    <property type="entry name" value="PAS"/>
    <property type="match status" value="4"/>
</dbReference>
<dbReference type="PROSITE" id="PS50112">
    <property type="entry name" value="PAS"/>
    <property type="match status" value="4"/>
</dbReference>
<evidence type="ECO:0000313" key="11">
    <source>
        <dbReference type="EMBL" id="SPP99646.1"/>
    </source>
</evidence>
<dbReference type="InterPro" id="IPR036097">
    <property type="entry name" value="HisK_dim/P_sf"/>
</dbReference>
<keyword evidence="3" id="KW-0597">Phosphoprotein</keyword>
<dbReference type="InterPro" id="IPR013767">
    <property type="entry name" value="PAS_fold"/>
</dbReference>
<feature type="domain" description="PAS" evidence="9">
    <location>
        <begin position="396"/>
        <end position="441"/>
    </location>
</feature>
<dbReference type="SUPFAM" id="SSF47384">
    <property type="entry name" value="Homodimeric domain of signal transducing histidine kinase"/>
    <property type="match status" value="1"/>
</dbReference>
<dbReference type="PANTHER" id="PTHR43304:SF1">
    <property type="entry name" value="PAC DOMAIN-CONTAINING PROTEIN"/>
    <property type="match status" value="1"/>
</dbReference>
<dbReference type="InterPro" id="IPR036890">
    <property type="entry name" value="HATPase_C_sf"/>
</dbReference>
<dbReference type="EC" id="2.7.13.3" evidence="2"/>
<dbReference type="InterPro" id="IPR004358">
    <property type="entry name" value="Sig_transdc_His_kin-like_C"/>
</dbReference>
<keyword evidence="7" id="KW-1133">Transmembrane helix</keyword>
<dbReference type="OrthoDB" id="1931120at2"/>
<dbReference type="NCBIfam" id="TIGR00229">
    <property type="entry name" value="sensory_box"/>
    <property type="match status" value="4"/>
</dbReference>
<reference evidence="12" key="1">
    <citation type="submission" date="2018-03" db="EMBL/GenBank/DDBJ databases">
        <authorList>
            <person name="Zecchin S."/>
        </authorList>
    </citation>
    <scope>NUCLEOTIDE SEQUENCE [LARGE SCALE GENOMIC DNA]</scope>
</reference>
<dbReference type="GO" id="GO:0000155">
    <property type="term" value="F:phosphorelay sensor kinase activity"/>
    <property type="evidence" value="ECO:0007669"/>
    <property type="project" value="InterPro"/>
</dbReference>
<accession>A0A2U3QE08</accession>
<dbReference type="InterPro" id="IPR003594">
    <property type="entry name" value="HATPase_dom"/>
</dbReference>
<evidence type="ECO:0000256" key="2">
    <source>
        <dbReference type="ARBA" id="ARBA00012438"/>
    </source>
</evidence>
<feature type="domain" description="PAS" evidence="9">
    <location>
        <begin position="147"/>
        <end position="220"/>
    </location>
</feature>
<dbReference type="EMBL" id="OUUY01000006">
    <property type="protein sequence ID" value="SPP99646.1"/>
    <property type="molecule type" value="Genomic_DNA"/>
</dbReference>
<dbReference type="InterPro" id="IPR035965">
    <property type="entry name" value="PAS-like_dom_sf"/>
</dbReference>
<evidence type="ECO:0000259" key="10">
    <source>
        <dbReference type="PROSITE" id="PS50113"/>
    </source>
</evidence>
<feature type="domain" description="PAS" evidence="9">
    <location>
        <begin position="566"/>
        <end position="618"/>
    </location>
</feature>
<keyword evidence="5 11" id="KW-0418">Kinase</keyword>
<evidence type="ECO:0000313" key="12">
    <source>
        <dbReference type="Proteomes" id="UP000245125"/>
    </source>
</evidence>
<feature type="domain" description="PAC" evidence="10">
    <location>
        <begin position="637"/>
        <end position="687"/>
    </location>
</feature>
<dbReference type="InterPro" id="IPR001610">
    <property type="entry name" value="PAC"/>
</dbReference>
<name>A0A2U3QE08_9BACT</name>
<feature type="domain" description="Histidine kinase" evidence="8">
    <location>
        <begin position="700"/>
        <end position="920"/>
    </location>
</feature>
<dbReference type="Gene3D" id="1.10.287.130">
    <property type="match status" value="1"/>
</dbReference>
<dbReference type="GO" id="GO:0006355">
    <property type="term" value="P:regulation of DNA-templated transcription"/>
    <property type="evidence" value="ECO:0007669"/>
    <property type="project" value="InterPro"/>
</dbReference>
<evidence type="ECO:0000256" key="7">
    <source>
        <dbReference type="SAM" id="Phobius"/>
    </source>
</evidence>
<dbReference type="Proteomes" id="UP000245125">
    <property type="component" value="Unassembled WGS sequence"/>
</dbReference>
<keyword evidence="12" id="KW-1185">Reference proteome</keyword>
<comment type="catalytic activity">
    <reaction evidence="1">
        <text>ATP + protein L-histidine = ADP + protein N-phospho-L-histidine.</text>
        <dbReference type="EC" id="2.7.13.3"/>
    </reaction>
</comment>
<dbReference type="SMART" id="SM00388">
    <property type="entry name" value="HisKA"/>
    <property type="match status" value="1"/>
</dbReference>
<evidence type="ECO:0000256" key="6">
    <source>
        <dbReference type="SAM" id="Coils"/>
    </source>
</evidence>
<evidence type="ECO:0000256" key="3">
    <source>
        <dbReference type="ARBA" id="ARBA00022553"/>
    </source>
</evidence>
<feature type="transmembrane region" description="Helical" evidence="7">
    <location>
        <begin position="34"/>
        <end position="53"/>
    </location>
</feature>
<dbReference type="InterPro" id="IPR005467">
    <property type="entry name" value="His_kinase_dom"/>
</dbReference>
<feature type="domain" description="PAS" evidence="9">
    <location>
        <begin position="273"/>
        <end position="343"/>
    </location>
</feature>
<feature type="coiled-coil region" evidence="6">
    <location>
        <begin position="503"/>
        <end position="569"/>
    </location>
</feature>
<dbReference type="PANTHER" id="PTHR43304">
    <property type="entry name" value="PHYTOCHROME-LIKE PROTEIN CPH1"/>
    <property type="match status" value="1"/>
</dbReference>
<dbReference type="PROSITE" id="PS50113">
    <property type="entry name" value="PAC"/>
    <property type="match status" value="4"/>
</dbReference>
<protein>
    <recommendedName>
        <fullName evidence="2">histidine kinase</fullName>
        <ecNumber evidence="2">2.7.13.3</ecNumber>
    </recommendedName>
</protein>
<dbReference type="Pfam" id="PF02518">
    <property type="entry name" value="HATPase_c"/>
    <property type="match status" value="1"/>
</dbReference>
<keyword evidence="4 11" id="KW-0808">Transferase</keyword>
<dbReference type="PROSITE" id="PS50109">
    <property type="entry name" value="HIS_KIN"/>
    <property type="match status" value="1"/>
</dbReference>
<dbReference type="SUPFAM" id="SSF55785">
    <property type="entry name" value="PYP-like sensor domain (PAS domain)"/>
    <property type="match status" value="4"/>
</dbReference>
<dbReference type="Pfam" id="PF13426">
    <property type="entry name" value="PAS_9"/>
    <property type="match status" value="2"/>
</dbReference>
<evidence type="ECO:0000259" key="9">
    <source>
        <dbReference type="PROSITE" id="PS50112"/>
    </source>
</evidence>
<proteinExistence type="predicted"/>
<feature type="coiled-coil region" evidence="6">
    <location>
        <begin position="84"/>
        <end position="157"/>
    </location>
</feature>
<dbReference type="Pfam" id="PF00512">
    <property type="entry name" value="HisKA"/>
    <property type="match status" value="1"/>
</dbReference>
<dbReference type="InterPro" id="IPR000700">
    <property type="entry name" value="PAS-assoc_C"/>
</dbReference>
<dbReference type="InterPro" id="IPR003661">
    <property type="entry name" value="HisK_dim/P_dom"/>
</dbReference>
<evidence type="ECO:0000259" key="8">
    <source>
        <dbReference type="PROSITE" id="PS50109"/>
    </source>
</evidence>
<dbReference type="InterPro" id="IPR052162">
    <property type="entry name" value="Sensor_kinase/Photoreceptor"/>
</dbReference>
<gene>
    <name evidence="11" type="ORF">NBG4_1030002</name>
</gene>
<dbReference type="InterPro" id="IPR000014">
    <property type="entry name" value="PAS"/>
</dbReference>
<feature type="domain" description="PAC" evidence="10">
    <location>
        <begin position="467"/>
        <end position="519"/>
    </location>
</feature>
<dbReference type="AlphaFoldDB" id="A0A2U3QE08"/>
<keyword evidence="7" id="KW-0812">Transmembrane</keyword>
<evidence type="ECO:0000256" key="4">
    <source>
        <dbReference type="ARBA" id="ARBA00022679"/>
    </source>
</evidence>
<evidence type="ECO:0000256" key="1">
    <source>
        <dbReference type="ARBA" id="ARBA00000085"/>
    </source>
</evidence>
<dbReference type="SUPFAM" id="SSF55874">
    <property type="entry name" value="ATPase domain of HSP90 chaperone/DNA topoisomerase II/histidine kinase"/>
    <property type="match status" value="1"/>
</dbReference>
<dbReference type="Pfam" id="PF00989">
    <property type="entry name" value="PAS"/>
    <property type="match status" value="1"/>
</dbReference>
<dbReference type="CDD" id="cd00130">
    <property type="entry name" value="PAS"/>
    <property type="match status" value="4"/>
</dbReference>
<keyword evidence="6" id="KW-0175">Coiled coil</keyword>
<feature type="domain" description="PAC" evidence="10">
    <location>
        <begin position="222"/>
        <end position="272"/>
    </location>
</feature>
<dbReference type="Gene3D" id="3.30.450.20">
    <property type="entry name" value="PAS domain"/>
    <property type="match status" value="4"/>
</dbReference>
<feature type="domain" description="PAC" evidence="10">
    <location>
        <begin position="347"/>
        <end position="399"/>
    </location>
</feature>
<dbReference type="SMART" id="SM00086">
    <property type="entry name" value="PAC"/>
    <property type="match status" value="4"/>
</dbReference>
<dbReference type="Gene3D" id="3.30.565.10">
    <property type="entry name" value="Histidine kinase-like ATPase, C-terminal domain"/>
    <property type="match status" value="1"/>
</dbReference>
<organism evidence="11 12">
    <name type="scientific">Candidatus Sulfobium mesophilum</name>
    <dbReference type="NCBI Taxonomy" id="2016548"/>
    <lineage>
        <taxon>Bacteria</taxon>
        <taxon>Pseudomonadati</taxon>
        <taxon>Nitrospirota</taxon>
        <taxon>Nitrospiria</taxon>
        <taxon>Nitrospirales</taxon>
        <taxon>Nitrospiraceae</taxon>
        <taxon>Candidatus Sulfobium</taxon>
    </lineage>
</organism>
<evidence type="ECO:0000256" key="5">
    <source>
        <dbReference type="ARBA" id="ARBA00022777"/>
    </source>
</evidence>
<dbReference type="InterPro" id="IPR013656">
    <property type="entry name" value="PAS_4"/>
</dbReference>
<dbReference type="PRINTS" id="PR00344">
    <property type="entry name" value="BCTRLSENSOR"/>
</dbReference>
<keyword evidence="7" id="KW-0472">Membrane</keyword>
<dbReference type="Pfam" id="PF08448">
    <property type="entry name" value="PAS_4"/>
    <property type="match status" value="1"/>
</dbReference>